<feature type="compositionally biased region" description="Low complexity" evidence="1">
    <location>
        <begin position="288"/>
        <end position="310"/>
    </location>
</feature>
<feature type="region of interest" description="Disordered" evidence="1">
    <location>
        <begin position="1"/>
        <end position="34"/>
    </location>
</feature>
<feature type="region of interest" description="Disordered" evidence="1">
    <location>
        <begin position="507"/>
        <end position="537"/>
    </location>
</feature>
<dbReference type="AlphaFoldDB" id="A0AAF0IKX0"/>
<feature type="compositionally biased region" description="Polar residues" evidence="1">
    <location>
        <begin position="507"/>
        <end position="522"/>
    </location>
</feature>
<organism evidence="2 3">
    <name type="scientific">Emydomyces testavorans</name>
    <dbReference type="NCBI Taxonomy" id="2070801"/>
    <lineage>
        <taxon>Eukaryota</taxon>
        <taxon>Fungi</taxon>
        <taxon>Dikarya</taxon>
        <taxon>Ascomycota</taxon>
        <taxon>Pezizomycotina</taxon>
        <taxon>Eurotiomycetes</taxon>
        <taxon>Eurotiomycetidae</taxon>
        <taxon>Onygenales</taxon>
        <taxon>Nannizziopsiaceae</taxon>
        <taxon>Emydomyces</taxon>
    </lineage>
</organism>
<keyword evidence="3" id="KW-1185">Reference proteome</keyword>
<evidence type="ECO:0000256" key="1">
    <source>
        <dbReference type="SAM" id="MobiDB-lite"/>
    </source>
</evidence>
<gene>
    <name evidence="2" type="ORF">PRK78_005692</name>
</gene>
<evidence type="ECO:0000313" key="2">
    <source>
        <dbReference type="EMBL" id="WEW60207.1"/>
    </source>
</evidence>
<dbReference type="EMBL" id="CP120629">
    <property type="protein sequence ID" value="WEW60207.1"/>
    <property type="molecule type" value="Genomic_DNA"/>
</dbReference>
<protein>
    <submittedName>
        <fullName evidence="2">Uncharacterized protein</fullName>
    </submittedName>
</protein>
<feature type="region of interest" description="Disordered" evidence="1">
    <location>
        <begin position="231"/>
        <end position="254"/>
    </location>
</feature>
<feature type="region of interest" description="Disordered" evidence="1">
    <location>
        <begin position="286"/>
        <end position="319"/>
    </location>
</feature>
<dbReference type="Proteomes" id="UP001219355">
    <property type="component" value="Chromosome 3"/>
</dbReference>
<feature type="compositionally biased region" description="Polar residues" evidence="1">
    <location>
        <begin position="21"/>
        <end position="34"/>
    </location>
</feature>
<feature type="compositionally biased region" description="Low complexity" evidence="1">
    <location>
        <begin position="231"/>
        <end position="245"/>
    </location>
</feature>
<reference evidence="2" key="1">
    <citation type="submission" date="2023-03" db="EMBL/GenBank/DDBJ databases">
        <title>Emydomyces testavorans Genome Sequence.</title>
        <authorList>
            <person name="Hoyer L."/>
        </authorList>
    </citation>
    <scope>NUCLEOTIDE SEQUENCE</scope>
    <source>
        <strain evidence="2">16-2883</strain>
    </source>
</reference>
<evidence type="ECO:0000313" key="3">
    <source>
        <dbReference type="Proteomes" id="UP001219355"/>
    </source>
</evidence>
<proteinExistence type="predicted"/>
<accession>A0AAF0IKX0</accession>
<name>A0AAF0IKX0_9EURO</name>
<sequence>MAMESTPIARRGTNAHPVSEMSRSAVSSQATHSNNTMAETLLGVEPWMQEMLNEDLYSTPSLDLGSAYKSLMTVESDMIPSITDASWMNTDTWPAFHTGNGDLMQDSDDVLAIGAANLDSLDIPVDFESDFNSFLTDNSTINHSAISRDTDSQQDYDILPEPLATCAGQDDHSQTAFDQVAAAFRELARARAAEDPRPLSRKQKQRDASIALYLERLRDACDDAVAVMNSSNASSRSDNGSSFGSPNLSSLQNSFHSDQIPMTWERSSISDSNSSATFENFGAAHVNSHQASSSQSGASSTTSPRSEISSKPQQTSQLPVTGGVELVMDLNMNAATSLPRRHRPRTQAQRERYLAVRNRGACEKHKKQHKRCTCIDKELASKETVKQLAVQRCKNVSSNHSLADRLPSGQSYSAPAKSDVGVQNCGCGSGISMPERCECTNCDDEIRRWQLLQKTDRDHVVDPMQQPVRSRGRTKKSCLKSTLTPGNLGVFIQDTISFQDERVNTTTLSTGSRSAWSSSPSNEGDRSSSRLQLRPLSSDTAIGDRGRYVEMTTSSCGSRFAAEKAINVNQNTPRPRLADGDNQNTWTIAPSTGRNIWPDRASYSPYAFADFFLGNSQMGVSHSVQWSSATSLAKRSCNNLTAPQTSSSTRLFVSLKKMFGYADSFHGGSVFYLRNFTLVEALNLILMAVHLSILNILKNLFALLRFLVKGNYNVSPTDYGLGLRWLGAQESDVPMDSFSLQLVNYGFSVMSLIWCQKMILVHADLNKPLVSLYPLMGV</sequence>